<protein>
    <submittedName>
        <fullName evidence="7">C40 family peptidase</fullName>
    </submittedName>
</protein>
<keyword evidence="2" id="KW-0645">Protease</keyword>
<feature type="compositionally biased region" description="Polar residues" evidence="5">
    <location>
        <begin position="121"/>
        <end position="140"/>
    </location>
</feature>
<dbReference type="GO" id="GO:0006508">
    <property type="term" value="P:proteolysis"/>
    <property type="evidence" value="ECO:0007669"/>
    <property type="project" value="UniProtKB-KW"/>
</dbReference>
<accession>A0A841SUV2</accession>
<comment type="caution">
    <text evidence="7">The sequence shown here is derived from an EMBL/GenBank/DDBJ whole genome shotgun (WGS) entry which is preliminary data.</text>
</comment>
<dbReference type="InterPro" id="IPR051202">
    <property type="entry name" value="Peptidase_C40"/>
</dbReference>
<dbReference type="Pfam" id="PF00877">
    <property type="entry name" value="NLPC_P60"/>
    <property type="match status" value="1"/>
</dbReference>
<dbReference type="EMBL" id="JACJVQ010000005">
    <property type="protein sequence ID" value="MBB6633835.1"/>
    <property type="molecule type" value="Genomic_DNA"/>
</dbReference>
<evidence type="ECO:0000256" key="1">
    <source>
        <dbReference type="ARBA" id="ARBA00007074"/>
    </source>
</evidence>
<evidence type="ECO:0000259" key="6">
    <source>
        <dbReference type="PROSITE" id="PS51935"/>
    </source>
</evidence>
<dbReference type="AlphaFoldDB" id="A0A841SUV2"/>
<evidence type="ECO:0000256" key="2">
    <source>
        <dbReference type="ARBA" id="ARBA00022670"/>
    </source>
</evidence>
<evidence type="ECO:0000256" key="5">
    <source>
        <dbReference type="SAM" id="MobiDB-lite"/>
    </source>
</evidence>
<keyword evidence="8" id="KW-1185">Reference proteome</keyword>
<dbReference type="PANTHER" id="PTHR47053">
    <property type="entry name" value="MUREIN DD-ENDOPEPTIDASE MEPH-RELATED"/>
    <property type="match status" value="1"/>
</dbReference>
<name>A0A841SUV2_9BACL</name>
<evidence type="ECO:0000256" key="4">
    <source>
        <dbReference type="ARBA" id="ARBA00022807"/>
    </source>
</evidence>
<dbReference type="Gene3D" id="3.90.1720.10">
    <property type="entry name" value="endopeptidase domain like (from Nostoc punctiforme)"/>
    <property type="match status" value="1"/>
</dbReference>
<dbReference type="PROSITE" id="PS51935">
    <property type="entry name" value="NLPC_P60"/>
    <property type="match status" value="1"/>
</dbReference>
<dbReference type="PANTHER" id="PTHR47053:SF1">
    <property type="entry name" value="MUREIN DD-ENDOPEPTIDASE MEPH-RELATED"/>
    <property type="match status" value="1"/>
</dbReference>
<keyword evidence="4" id="KW-0788">Thiol protease</keyword>
<dbReference type="Proteomes" id="UP000535838">
    <property type="component" value="Unassembled WGS sequence"/>
</dbReference>
<comment type="similarity">
    <text evidence="1">Belongs to the peptidase C40 family.</text>
</comment>
<dbReference type="GO" id="GO:0008234">
    <property type="term" value="F:cysteine-type peptidase activity"/>
    <property type="evidence" value="ECO:0007669"/>
    <property type="project" value="UniProtKB-KW"/>
</dbReference>
<dbReference type="InterPro" id="IPR038765">
    <property type="entry name" value="Papain-like_cys_pep_sf"/>
</dbReference>
<sequence>MELPAPTIQESNRLYVPVRGLQKLFGDVAAFRADSKTVSFYPVTDQILGKGIRSQAVSPREAAQSQGLHGLDAGGSLSGDGGLGDGGLGGGSLGGGGLSYGGSSANDGTGSINGIGPNDGIGSNTGTSPNSGVGPNNGTSAGIRAHSGSSSQEADELISEAKKYLGVKYDFGAGEYSDTGKFDCSSFVQLLYGKHGVSMPRVARDQAELGRTVSRENLKKGDLMYFFVPGRFKSDETVGHVTIYMGDGNMIHASPKPEDGVQITPIDKPYWARTFLFAKRVLPD</sequence>
<feature type="domain" description="NlpC/P60" evidence="6">
    <location>
        <begin position="151"/>
        <end position="282"/>
    </location>
</feature>
<gene>
    <name evidence="7" type="ORF">H7B67_06915</name>
</gene>
<evidence type="ECO:0000313" key="7">
    <source>
        <dbReference type="EMBL" id="MBB6633835.1"/>
    </source>
</evidence>
<keyword evidence="3" id="KW-0378">Hydrolase</keyword>
<organism evidence="7 8">
    <name type="scientific">Cohnella thailandensis</name>
    <dbReference type="NCBI Taxonomy" id="557557"/>
    <lineage>
        <taxon>Bacteria</taxon>
        <taxon>Bacillati</taxon>
        <taxon>Bacillota</taxon>
        <taxon>Bacilli</taxon>
        <taxon>Bacillales</taxon>
        <taxon>Paenibacillaceae</taxon>
        <taxon>Cohnella</taxon>
    </lineage>
</organism>
<evidence type="ECO:0000256" key="3">
    <source>
        <dbReference type="ARBA" id="ARBA00022801"/>
    </source>
</evidence>
<proteinExistence type="inferred from homology"/>
<feature type="region of interest" description="Disordered" evidence="5">
    <location>
        <begin position="109"/>
        <end position="154"/>
    </location>
</feature>
<dbReference type="InterPro" id="IPR000064">
    <property type="entry name" value="NLP_P60_dom"/>
</dbReference>
<reference evidence="7 8" key="1">
    <citation type="submission" date="2020-08" db="EMBL/GenBank/DDBJ databases">
        <title>Cohnella phylogeny.</title>
        <authorList>
            <person name="Dunlap C."/>
        </authorList>
    </citation>
    <scope>NUCLEOTIDE SEQUENCE [LARGE SCALE GENOMIC DNA]</scope>
    <source>
        <strain evidence="7 8">DSM 25241</strain>
    </source>
</reference>
<dbReference type="SUPFAM" id="SSF54001">
    <property type="entry name" value="Cysteine proteinases"/>
    <property type="match status" value="1"/>
</dbReference>
<evidence type="ECO:0000313" key="8">
    <source>
        <dbReference type="Proteomes" id="UP000535838"/>
    </source>
</evidence>